<organism evidence="6 7">
    <name type="scientific">Nonomuraea turkmeniaca</name>
    <dbReference type="NCBI Taxonomy" id="103838"/>
    <lineage>
        <taxon>Bacteria</taxon>
        <taxon>Bacillati</taxon>
        <taxon>Actinomycetota</taxon>
        <taxon>Actinomycetes</taxon>
        <taxon>Streptosporangiales</taxon>
        <taxon>Streptosporangiaceae</taxon>
        <taxon>Nonomuraea</taxon>
    </lineage>
</organism>
<dbReference type="SUPFAM" id="SSF52402">
    <property type="entry name" value="Adenine nucleotide alpha hydrolases-like"/>
    <property type="match status" value="1"/>
</dbReference>
<evidence type="ECO:0000256" key="4">
    <source>
        <dbReference type="ARBA" id="ARBA00048741"/>
    </source>
</evidence>
<dbReference type="InterPro" id="IPR001962">
    <property type="entry name" value="Asn_synthase"/>
</dbReference>
<feature type="domain" description="Asparagine synthetase" evidence="5">
    <location>
        <begin position="147"/>
        <end position="278"/>
    </location>
</feature>
<keyword evidence="7" id="KW-1185">Reference proteome</keyword>
<sequence>MLESHLKIGNACWAPEGDPPALSDALTTDGARRLAGRFATAHHDGHRVTLARDPLGLNKLYVGLHPSGHVAVANYLLDLVDAGVPFSQTYAVPAGAIVTLDLRQRTTSSSRYRRLPPSGSSVRPTTAILTEVAATLAAGLRRLAAANGDTPTIVCLSGGPDSSLIAAYAARHLANVTAYTYYYSRDGAALSHDAVAAQQVASHLGIPIRLVPATADMIFAALPRALAFGQDWRDFNVHAAIVNDLLAAAIAADHPTGPRPLVLTGDLMNELLADYSPIRYSGTTYYALPDLPIGTLRHYLTRGVQTGDREVGMFHTHGLEVIQPYGWVFDHLLKLPNELPKHHVIGELAGEYLPAEIIRRPKVRAQIGDYESRNGHDGILPQLTRAGIDQPKLTGLFCRAFHIDQPADLHRAVRAGIHQPPPERW</sequence>
<dbReference type="PANTHER" id="PTHR43284:SF1">
    <property type="entry name" value="ASPARAGINE SYNTHETASE"/>
    <property type="match status" value="1"/>
</dbReference>
<dbReference type="AlphaFoldDB" id="A0A5S4FPD6"/>
<keyword evidence="3" id="KW-0061">Asparagine biosynthesis</keyword>
<gene>
    <name evidence="6" type="ORF">ETD86_11365</name>
</gene>
<evidence type="ECO:0000256" key="1">
    <source>
        <dbReference type="ARBA" id="ARBA00005187"/>
    </source>
</evidence>
<comment type="pathway">
    <text evidence="1">Amino-acid biosynthesis; L-asparagine biosynthesis; L-asparagine from L-aspartate (L-Gln route): step 1/1.</text>
</comment>
<evidence type="ECO:0000313" key="7">
    <source>
        <dbReference type="Proteomes" id="UP000309128"/>
    </source>
</evidence>
<dbReference type="Gene3D" id="3.40.50.620">
    <property type="entry name" value="HUPs"/>
    <property type="match status" value="1"/>
</dbReference>
<evidence type="ECO:0000259" key="5">
    <source>
        <dbReference type="Pfam" id="PF00733"/>
    </source>
</evidence>
<dbReference type="Gene3D" id="3.60.20.10">
    <property type="entry name" value="Glutamine Phosphoribosylpyrophosphate, subunit 1, domain 1"/>
    <property type="match status" value="1"/>
</dbReference>
<comment type="caution">
    <text evidence="6">The sequence shown here is derived from an EMBL/GenBank/DDBJ whole genome shotgun (WGS) entry which is preliminary data.</text>
</comment>
<dbReference type="RefSeq" id="WP_138666095.1">
    <property type="nucleotide sequence ID" value="NZ_VCKY01000029.1"/>
</dbReference>
<evidence type="ECO:0000256" key="2">
    <source>
        <dbReference type="ARBA" id="ARBA00012737"/>
    </source>
</evidence>
<proteinExistence type="predicted"/>
<dbReference type="InterPro" id="IPR029055">
    <property type="entry name" value="Ntn_hydrolases_N"/>
</dbReference>
<dbReference type="EMBL" id="VCKY01000029">
    <property type="protein sequence ID" value="TMR22439.1"/>
    <property type="molecule type" value="Genomic_DNA"/>
</dbReference>
<dbReference type="GO" id="GO:0006529">
    <property type="term" value="P:asparagine biosynthetic process"/>
    <property type="evidence" value="ECO:0007669"/>
    <property type="project" value="UniProtKB-KW"/>
</dbReference>
<dbReference type="OrthoDB" id="9763290at2"/>
<dbReference type="InterPro" id="IPR051786">
    <property type="entry name" value="ASN_synthetase/amidase"/>
</dbReference>
<dbReference type="InterPro" id="IPR014729">
    <property type="entry name" value="Rossmann-like_a/b/a_fold"/>
</dbReference>
<dbReference type="EC" id="6.3.5.4" evidence="2"/>
<keyword evidence="3" id="KW-0028">Amino-acid biosynthesis</keyword>
<dbReference type="GO" id="GO:0004066">
    <property type="term" value="F:asparagine synthase (glutamine-hydrolyzing) activity"/>
    <property type="evidence" value="ECO:0007669"/>
    <property type="project" value="UniProtKB-EC"/>
</dbReference>
<dbReference type="Proteomes" id="UP000309128">
    <property type="component" value="Unassembled WGS sequence"/>
</dbReference>
<dbReference type="CDD" id="cd01991">
    <property type="entry name" value="Asn_synthase_B_C"/>
    <property type="match status" value="1"/>
</dbReference>
<protein>
    <recommendedName>
        <fullName evidence="2">asparagine synthase (glutamine-hydrolyzing)</fullName>
        <ecNumber evidence="2">6.3.5.4</ecNumber>
    </recommendedName>
</protein>
<evidence type="ECO:0000313" key="6">
    <source>
        <dbReference type="EMBL" id="TMR22439.1"/>
    </source>
</evidence>
<comment type="catalytic activity">
    <reaction evidence="4">
        <text>L-aspartate + L-glutamine + ATP + H2O = L-asparagine + L-glutamate + AMP + diphosphate + H(+)</text>
        <dbReference type="Rhea" id="RHEA:12228"/>
        <dbReference type="ChEBI" id="CHEBI:15377"/>
        <dbReference type="ChEBI" id="CHEBI:15378"/>
        <dbReference type="ChEBI" id="CHEBI:29985"/>
        <dbReference type="ChEBI" id="CHEBI:29991"/>
        <dbReference type="ChEBI" id="CHEBI:30616"/>
        <dbReference type="ChEBI" id="CHEBI:33019"/>
        <dbReference type="ChEBI" id="CHEBI:58048"/>
        <dbReference type="ChEBI" id="CHEBI:58359"/>
        <dbReference type="ChEBI" id="CHEBI:456215"/>
        <dbReference type="EC" id="6.3.5.4"/>
    </reaction>
</comment>
<dbReference type="SUPFAM" id="SSF56235">
    <property type="entry name" value="N-terminal nucleophile aminohydrolases (Ntn hydrolases)"/>
    <property type="match status" value="1"/>
</dbReference>
<evidence type="ECO:0000256" key="3">
    <source>
        <dbReference type="ARBA" id="ARBA00022888"/>
    </source>
</evidence>
<name>A0A5S4FPD6_9ACTN</name>
<dbReference type="Pfam" id="PF00733">
    <property type="entry name" value="Asn_synthase"/>
    <property type="match status" value="1"/>
</dbReference>
<dbReference type="PANTHER" id="PTHR43284">
    <property type="entry name" value="ASPARAGINE SYNTHETASE (GLUTAMINE-HYDROLYZING)"/>
    <property type="match status" value="1"/>
</dbReference>
<accession>A0A5S4FPD6</accession>
<reference evidence="6 7" key="1">
    <citation type="submission" date="2019-05" db="EMBL/GenBank/DDBJ databases">
        <title>Draft genome sequence of Nonomuraea turkmeniaca DSM 43926.</title>
        <authorList>
            <person name="Saricaoglu S."/>
            <person name="Isik K."/>
        </authorList>
    </citation>
    <scope>NUCLEOTIDE SEQUENCE [LARGE SCALE GENOMIC DNA]</scope>
    <source>
        <strain evidence="6 7">DSM 43926</strain>
    </source>
</reference>